<dbReference type="RefSeq" id="WP_147882406.1">
    <property type="nucleotide sequence ID" value="NZ_VOUQ01000072.1"/>
</dbReference>
<organism evidence="2 3">
    <name type="scientific">Serratia marcescens</name>
    <dbReference type="NCBI Taxonomy" id="615"/>
    <lineage>
        <taxon>Bacteria</taxon>
        <taxon>Pseudomonadati</taxon>
        <taxon>Pseudomonadota</taxon>
        <taxon>Gammaproteobacteria</taxon>
        <taxon>Enterobacterales</taxon>
        <taxon>Yersiniaceae</taxon>
        <taxon>Serratia</taxon>
    </lineage>
</organism>
<evidence type="ECO:0000313" key="2">
    <source>
        <dbReference type="EMBL" id="TXE21604.1"/>
    </source>
</evidence>
<reference evidence="2 3" key="1">
    <citation type="submission" date="2019-07" db="EMBL/GenBank/DDBJ databases">
        <title>Serratia strains were isolated from fresh produce.</title>
        <authorList>
            <person name="Cho G.-S."/>
            <person name="Stein M."/>
            <person name="Lee W."/>
            <person name="Suh S.H."/>
            <person name="Franz C.M.A.P."/>
        </authorList>
    </citation>
    <scope>NUCLEOTIDE SEQUENCE [LARGE SCALE GENOMIC DNA]</scope>
    <source>
        <strain evidence="2 3">S16</strain>
    </source>
</reference>
<evidence type="ECO:0000256" key="1">
    <source>
        <dbReference type="SAM" id="SignalP"/>
    </source>
</evidence>
<dbReference type="EMBL" id="VOUQ01000072">
    <property type="protein sequence ID" value="TXE21604.1"/>
    <property type="molecule type" value="Genomic_DNA"/>
</dbReference>
<dbReference type="AlphaFoldDB" id="A0A5C7BEG3"/>
<feature type="chain" id="PRO_5023054627" description="Secreted protein" evidence="1">
    <location>
        <begin position="22"/>
        <end position="74"/>
    </location>
</feature>
<comment type="caution">
    <text evidence="2">The sequence shown here is derived from an EMBL/GenBank/DDBJ whole genome shotgun (WGS) entry which is preliminary data.</text>
</comment>
<evidence type="ECO:0000313" key="3">
    <source>
        <dbReference type="Proteomes" id="UP000321126"/>
    </source>
</evidence>
<proteinExistence type="predicted"/>
<feature type="signal peptide" evidence="1">
    <location>
        <begin position="1"/>
        <end position="21"/>
    </location>
</feature>
<gene>
    <name evidence="2" type="ORF">FOT62_27085</name>
</gene>
<name>A0A5C7BEG3_SERMA</name>
<sequence length="74" mass="8490">MRSFAARLPNLLLFLAFVAYPARSVAELPVDRRRCLPMVQRLPCAVARAARRTAIYRLVPRFHGRLSTLAWILL</sequence>
<accession>A0A5C7BEG3</accession>
<protein>
    <recommendedName>
        <fullName evidence="4">Secreted protein</fullName>
    </recommendedName>
</protein>
<keyword evidence="1" id="KW-0732">Signal</keyword>
<dbReference type="Proteomes" id="UP000321126">
    <property type="component" value="Unassembled WGS sequence"/>
</dbReference>
<evidence type="ECO:0008006" key="4">
    <source>
        <dbReference type="Google" id="ProtNLM"/>
    </source>
</evidence>